<feature type="domain" description="IclR-ED" evidence="5">
    <location>
        <begin position="67"/>
        <end position="217"/>
    </location>
</feature>
<reference evidence="6 7" key="1">
    <citation type="submission" date="2019-09" db="EMBL/GenBank/DDBJ databases">
        <title>Serinicoccus pratensis sp. nov., isolated from meadow soil.</title>
        <authorList>
            <person name="Zhang W."/>
        </authorList>
    </citation>
    <scope>NUCLEOTIDE SEQUENCE [LARGE SCALE GENOMIC DNA]</scope>
    <source>
        <strain evidence="6 7">W204</strain>
    </source>
</reference>
<dbReference type="Proteomes" id="UP000326546">
    <property type="component" value="Chromosome"/>
</dbReference>
<evidence type="ECO:0000259" key="5">
    <source>
        <dbReference type="PROSITE" id="PS51078"/>
    </source>
</evidence>
<dbReference type="Pfam" id="PF09339">
    <property type="entry name" value="HTH_IclR"/>
    <property type="match status" value="1"/>
</dbReference>
<dbReference type="GO" id="GO:0003700">
    <property type="term" value="F:DNA-binding transcription factor activity"/>
    <property type="evidence" value="ECO:0007669"/>
    <property type="project" value="TreeGrafter"/>
</dbReference>
<accession>A0A5J6V4Z1</accession>
<name>A0A5J6V4Z1_9MICO</name>
<dbReference type="SUPFAM" id="SSF55781">
    <property type="entry name" value="GAF domain-like"/>
    <property type="match status" value="1"/>
</dbReference>
<feature type="domain" description="HTH iclR-type" evidence="4">
    <location>
        <begin position="8"/>
        <end position="71"/>
    </location>
</feature>
<dbReference type="OrthoDB" id="156285at2"/>
<dbReference type="SUPFAM" id="SSF46785">
    <property type="entry name" value="Winged helix' DNA-binding domain"/>
    <property type="match status" value="1"/>
</dbReference>
<dbReference type="GO" id="GO:0045892">
    <property type="term" value="P:negative regulation of DNA-templated transcription"/>
    <property type="evidence" value="ECO:0007669"/>
    <property type="project" value="TreeGrafter"/>
</dbReference>
<keyword evidence="2" id="KW-0238">DNA-binding</keyword>
<organism evidence="6 7">
    <name type="scientific">Ornithinimicrobium pratense</name>
    <dbReference type="NCBI Taxonomy" id="2593973"/>
    <lineage>
        <taxon>Bacteria</taxon>
        <taxon>Bacillati</taxon>
        <taxon>Actinomycetota</taxon>
        <taxon>Actinomycetes</taxon>
        <taxon>Micrococcales</taxon>
        <taxon>Ornithinimicrobiaceae</taxon>
        <taxon>Ornithinimicrobium</taxon>
    </lineage>
</organism>
<dbReference type="InterPro" id="IPR005471">
    <property type="entry name" value="Tscrpt_reg_IclR_N"/>
</dbReference>
<evidence type="ECO:0000313" key="7">
    <source>
        <dbReference type="Proteomes" id="UP000326546"/>
    </source>
</evidence>
<dbReference type="PANTHER" id="PTHR30136">
    <property type="entry name" value="HELIX-TURN-HELIX TRANSCRIPTIONAL REGULATOR, ICLR FAMILY"/>
    <property type="match status" value="1"/>
</dbReference>
<dbReference type="Pfam" id="PF01614">
    <property type="entry name" value="IclR_C"/>
    <property type="match status" value="1"/>
</dbReference>
<proteinExistence type="predicted"/>
<dbReference type="PANTHER" id="PTHR30136:SF24">
    <property type="entry name" value="HTH-TYPE TRANSCRIPTIONAL REPRESSOR ALLR"/>
    <property type="match status" value="1"/>
</dbReference>
<dbReference type="InterPro" id="IPR036388">
    <property type="entry name" value="WH-like_DNA-bd_sf"/>
</dbReference>
<dbReference type="EMBL" id="CP044427">
    <property type="protein sequence ID" value="QFG69019.1"/>
    <property type="molecule type" value="Genomic_DNA"/>
</dbReference>
<keyword evidence="7" id="KW-1185">Reference proteome</keyword>
<evidence type="ECO:0000259" key="4">
    <source>
        <dbReference type="PROSITE" id="PS51077"/>
    </source>
</evidence>
<gene>
    <name evidence="6" type="ORF">FY030_10145</name>
</gene>
<dbReference type="KEGG" id="serw:FY030_10145"/>
<dbReference type="SMART" id="SM00346">
    <property type="entry name" value="HTH_ICLR"/>
    <property type="match status" value="1"/>
</dbReference>
<dbReference type="InterPro" id="IPR050707">
    <property type="entry name" value="HTH_MetabolicPath_Reg"/>
</dbReference>
<evidence type="ECO:0000256" key="2">
    <source>
        <dbReference type="ARBA" id="ARBA00023125"/>
    </source>
</evidence>
<dbReference type="GO" id="GO:0003677">
    <property type="term" value="F:DNA binding"/>
    <property type="evidence" value="ECO:0007669"/>
    <property type="project" value="UniProtKB-KW"/>
</dbReference>
<dbReference type="RefSeq" id="WP_158061404.1">
    <property type="nucleotide sequence ID" value="NZ_CP044427.1"/>
</dbReference>
<evidence type="ECO:0000256" key="3">
    <source>
        <dbReference type="ARBA" id="ARBA00023163"/>
    </source>
</evidence>
<keyword evidence="3" id="KW-0804">Transcription</keyword>
<dbReference type="InterPro" id="IPR036390">
    <property type="entry name" value="WH_DNA-bd_sf"/>
</dbReference>
<dbReference type="PROSITE" id="PS51077">
    <property type="entry name" value="HTH_ICLR"/>
    <property type="match status" value="1"/>
</dbReference>
<dbReference type="InterPro" id="IPR014757">
    <property type="entry name" value="Tscrpt_reg_IclR_C"/>
</dbReference>
<dbReference type="AlphaFoldDB" id="A0A5J6V4Z1"/>
<dbReference type="PROSITE" id="PS51078">
    <property type="entry name" value="ICLR_ED"/>
    <property type="match status" value="1"/>
</dbReference>
<evidence type="ECO:0000313" key="6">
    <source>
        <dbReference type="EMBL" id="QFG69019.1"/>
    </source>
</evidence>
<evidence type="ECO:0000256" key="1">
    <source>
        <dbReference type="ARBA" id="ARBA00023015"/>
    </source>
</evidence>
<dbReference type="Gene3D" id="1.10.10.10">
    <property type="entry name" value="Winged helix-like DNA-binding domain superfamily/Winged helix DNA-binding domain"/>
    <property type="match status" value="1"/>
</dbReference>
<dbReference type="InterPro" id="IPR029016">
    <property type="entry name" value="GAF-like_dom_sf"/>
</dbReference>
<sequence length="217" mass="22713">MTSPAETSQTLDRGLQVLQLLGSPGGSAGMTVSALAQELGVGRAIIYRLVATLQARDFVTRGEDGRVRLGLGVTRLQLSVRPMLVELARPLLRELADQVGATAHLTVAEGEQALALVVVEPSWTDFHVSYRVGSRHPLDRGAAGRAILAGRRSGDSRPVATTGELQPGAHGVAAWVPDVPGLEASVGVVTMGPPPPVQDEVVATARWLTRSLTGQAP</sequence>
<keyword evidence="1" id="KW-0805">Transcription regulation</keyword>
<dbReference type="Gene3D" id="3.30.450.40">
    <property type="match status" value="1"/>
</dbReference>
<protein>
    <submittedName>
        <fullName evidence="6">Helix-turn-helix domain-containing protein</fullName>
    </submittedName>
</protein>